<dbReference type="RefSeq" id="WP_397095633.1">
    <property type="nucleotide sequence ID" value="NZ_JBIRYO010000034.1"/>
</dbReference>
<keyword evidence="2" id="KW-0378">Hydrolase</keyword>
<dbReference type="Proteomes" id="UP001611415">
    <property type="component" value="Unassembled WGS sequence"/>
</dbReference>
<dbReference type="Pfam" id="PF04471">
    <property type="entry name" value="Mrr_cat"/>
    <property type="match status" value="1"/>
</dbReference>
<organism evidence="2 3">
    <name type="scientific">Nocardia xishanensis</name>
    <dbReference type="NCBI Taxonomy" id="238964"/>
    <lineage>
        <taxon>Bacteria</taxon>
        <taxon>Bacillati</taxon>
        <taxon>Actinomycetota</taxon>
        <taxon>Actinomycetes</taxon>
        <taxon>Mycobacteriales</taxon>
        <taxon>Nocardiaceae</taxon>
        <taxon>Nocardia</taxon>
    </lineage>
</organism>
<evidence type="ECO:0000313" key="2">
    <source>
        <dbReference type="EMBL" id="MFI2478154.1"/>
    </source>
</evidence>
<reference evidence="2 3" key="1">
    <citation type="submission" date="2024-10" db="EMBL/GenBank/DDBJ databases">
        <title>The Natural Products Discovery Center: Release of the First 8490 Sequenced Strains for Exploring Actinobacteria Biosynthetic Diversity.</title>
        <authorList>
            <person name="Kalkreuter E."/>
            <person name="Kautsar S.A."/>
            <person name="Yang D."/>
            <person name="Bader C.D."/>
            <person name="Teijaro C.N."/>
            <person name="Fluegel L."/>
            <person name="Davis C.M."/>
            <person name="Simpson J.R."/>
            <person name="Lauterbach L."/>
            <person name="Steele A.D."/>
            <person name="Gui C."/>
            <person name="Meng S."/>
            <person name="Li G."/>
            <person name="Viehrig K."/>
            <person name="Ye F."/>
            <person name="Su P."/>
            <person name="Kiefer A.F."/>
            <person name="Nichols A."/>
            <person name="Cepeda A.J."/>
            <person name="Yan W."/>
            <person name="Fan B."/>
            <person name="Jiang Y."/>
            <person name="Adhikari A."/>
            <person name="Zheng C.-J."/>
            <person name="Schuster L."/>
            <person name="Cowan T.M."/>
            <person name="Smanski M.J."/>
            <person name="Chevrette M.G."/>
            <person name="De Carvalho L.P.S."/>
            <person name="Shen B."/>
        </authorList>
    </citation>
    <scope>NUCLEOTIDE SEQUENCE [LARGE SCALE GENOMIC DNA]</scope>
    <source>
        <strain evidence="2 3">NPDC019275</strain>
    </source>
</reference>
<dbReference type="EC" id="3.1.21.-" evidence="2"/>
<name>A0ABW7XAX7_9NOCA</name>
<dbReference type="SUPFAM" id="SSF52980">
    <property type="entry name" value="Restriction endonuclease-like"/>
    <property type="match status" value="1"/>
</dbReference>
<dbReference type="GO" id="GO:0004519">
    <property type="term" value="F:endonuclease activity"/>
    <property type="evidence" value="ECO:0007669"/>
    <property type="project" value="UniProtKB-KW"/>
</dbReference>
<keyword evidence="3" id="KW-1185">Reference proteome</keyword>
<proteinExistence type="predicted"/>
<dbReference type="InterPro" id="IPR007560">
    <property type="entry name" value="Restrct_endonuc_IV_Mrr"/>
</dbReference>
<dbReference type="EMBL" id="JBIRYO010000034">
    <property type="protein sequence ID" value="MFI2478154.1"/>
    <property type="molecule type" value="Genomic_DNA"/>
</dbReference>
<keyword evidence="2" id="KW-0540">Nuclease</keyword>
<dbReference type="GO" id="GO:0016787">
    <property type="term" value="F:hydrolase activity"/>
    <property type="evidence" value="ECO:0007669"/>
    <property type="project" value="UniProtKB-KW"/>
</dbReference>
<evidence type="ECO:0000313" key="3">
    <source>
        <dbReference type="Proteomes" id="UP001611415"/>
    </source>
</evidence>
<evidence type="ECO:0000259" key="1">
    <source>
        <dbReference type="Pfam" id="PF04471"/>
    </source>
</evidence>
<keyword evidence="2" id="KW-0255">Endonuclease</keyword>
<feature type="domain" description="Restriction endonuclease type IV Mrr" evidence="1">
    <location>
        <begin position="19"/>
        <end position="104"/>
    </location>
</feature>
<gene>
    <name evidence="2" type="ORF">ACH49W_32750</name>
</gene>
<dbReference type="InterPro" id="IPR011335">
    <property type="entry name" value="Restrct_endonuc-II-like"/>
</dbReference>
<accession>A0ABW7XAX7</accession>
<comment type="caution">
    <text evidence="2">The sequence shown here is derived from an EMBL/GenBank/DDBJ whole genome shotgun (WGS) entry which is preliminary data.</text>
</comment>
<protein>
    <submittedName>
        <fullName evidence="2">Restriction endonuclease</fullName>
        <ecNumber evidence="2">3.1.21.-</ecNumber>
    </submittedName>
</protein>
<sequence length="151" mass="16557">MTYEQVAQFILNRIAADLGLERVEGKQSLVGTATDWEVDGKGVRVGDQGFVLIECKRYPKRRITQHTVGGFAFSIQDVGASGGYLVSPLGLQEGAKRIADCHGIVEVQLNANSTTTDFVLSFLNRVYLGVSQTINWHSHAEVVVHKPEDGR</sequence>